<dbReference type="PROSITE" id="PS50110">
    <property type="entry name" value="RESPONSE_REGULATORY"/>
    <property type="match status" value="1"/>
</dbReference>
<accession>A0A1T5AZ16</accession>
<evidence type="ECO:0000313" key="5">
    <source>
        <dbReference type="Proteomes" id="UP000189981"/>
    </source>
</evidence>
<feature type="modified residue" description="4-aspartylphosphate" evidence="2">
    <location>
        <position position="57"/>
    </location>
</feature>
<sequence>MTGTNNKRILIVDDNEDISQVVGMVLSDKGYDVHSHSTGADIISTVLNVNPDLILMDIMLGEYDGRELCTMLKDNEETSEIPILLVSGAHDLHPKQNRADGFISKPFDIDYLLLRVARTIN</sequence>
<dbReference type="OrthoDB" id="677887at2"/>
<reference evidence="5" key="1">
    <citation type="submission" date="2017-02" db="EMBL/GenBank/DDBJ databases">
        <authorList>
            <person name="Varghese N."/>
            <person name="Submissions S."/>
        </authorList>
    </citation>
    <scope>NUCLEOTIDE SEQUENCE [LARGE SCALE GENOMIC DNA]</scope>
    <source>
        <strain evidence="5">DSM 22385</strain>
    </source>
</reference>
<gene>
    <name evidence="4" type="ORF">SAMN05661099_1115</name>
</gene>
<evidence type="ECO:0000256" key="1">
    <source>
        <dbReference type="ARBA" id="ARBA00022553"/>
    </source>
</evidence>
<dbReference type="STRING" id="572036.SAMN05661099_1115"/>
<dbReference type="GO" id="GO:0000160">
    <property type="term" value="P:phosphorelay signal transduction system"/>
    <property type="evidence" value="ECO:0007669"/>
    <property type="project" value="InterPro"/>
</dbReference>
<dbReference type="Pfam" id="PF00072">
    <property type="entry name" value="Response_reg"/>
    <property type="match status" value="1"/>
</dbReference>
<keyword evidence="1 2" id="KW-0597">Phosphoprotein</keyword>
<dbReference type="EMBL" id="FUYR01000001">
    <property type="protein sequence ID" value="SKB39853.1"/>
    <property type="molecule type" value="Genomic_DNA"/>
</dbReference>
<dbReference type="InterPro" id="IPR001789">
    <property type="entry name" value="Sig_transdc_resp-reg_receiver"/>
</dbReference>
<organism evidence="4 5">
    <name type="scientific">Daejeonella lutea</name>
    <dbReference type="NCBI Taxonomy" id="572036"/>
    <lineage>
        <taxon>Bacteria</taxon>
        <taxon>Pseudomonadati</taxon>
        <taxon>Bacteroidota</taxon>
        <taxon>Sphingobacteriia</taxon>
        <taxon>Sphingobacteriales</taxon>
        <taxon>Sphingobacteriaceae</taxon>
        <taxon>Daejeonella</taxon>
    </lineage>
</organism>
<dbReference type="PANTHER" id="PTHR44591:SF3">
    <property type="entry name" value="RESPONSE REGULATORY DOMAIN-CONTAINING PROTEIN"/>
    <property type="match status" value="1"/>
</dbReference>
<proteinExistence type="predicted"/>
<evidence type="ECO:0000313" key="4">
    <source>
        <dbReference type="EMBL" id="SKB39853.1"/>
    </source>
</evidence>
<feature type="domain" description="Response regulatory" evidence="3">
    <location>
        <begin position="8"/>
        <end position="120"/>
    </location>
</feature>
<name>A0A1T5AZ16_9SPHI</name>
<dbReference type="InterPro" id="IPR011006">
    <property type="entry name" value="CheY-like_superfamily"/>
</dbReference>
<dbReference type="PANTHER" id="PTHR44591">
    <property type="entry name" value="STRESS RESPONSE REGULATOR PROTEIN 1"/>
    <property type="match status" value="1"/>
</dbReference>
<dbReference type="SMART" id="SM00448">
    <property type="entry name" value="REC"/>
    <property type="match status" value="1"/>
</dbReference>
<evidence type="ECO:0000259" key="3">
    <source>
        <dbReference type="PROSITE" id="PS50110"/>
    </source>
</evidence>
<evidence type="ECO:0000256" key="2">
    <source>
        <dbReference type="PROSITE-ProRule" id="PRU00169"/>
    </source>
</evidence>
<dbReference type="Gene3D" id="3.40.50.2300">
    <property type="match status" value="1"/>
</dbReference>
<dbReference type="AlphaFoldDB" id="A0A1T5AZ16"/>
<dbReference type="InterPro" id="IPR050595">
    <property type="entry name" value="Bact_response_regulator"/>
</dbReference>
<dbReference type="Proteomes" id="UP000189981">
    <property type="component" value="Unassembled WGS sequence"/>
</dbReference>
<keyword evidence="5" id="KW-1185">Reference proteome</keyword>
<protein>
    <submittedName>
        <fullName evidence="4">Response regulator receiver domain-containing protein</fullName>
    </submittedName>
</protein>
<dbReference type="SUPFAM" id="SSF52172">
    <property type="entry name" value="CheY-like"/>
    <property type="match status" value="1"/>
</dbReference>
<dbReference type="RefSeq" id="WP_079701627.1">
    <property type="nucleotide sequence ID" value="NZ_FUYR01000001.1"/>
</dbReference>